<protein>
    <submittedName>
        <fullName evidence="1">Uncharacterized protein</fullName>
    </submittedName>
</protein>
<evidence type="ECO:0000313" key="1">
    <source>
        <dbReference type="EMBL" id="PKC04201.1"/>
    </source>
</evidence>
<reference evidence="1 2" key="1">
    <citation type="submission" date="2016-04" db="EMBL/GenBank/DDBJ databases">
        <title>Genome analyses suggest a sexual origin of heterokaryosis in a supposedly ancient asexual fungus.</title>
        <authorList>
            <person name="Ropars J."/>
            <person name="Sedzielewska K."/>
            <person name="Noel J."/>
            <person name="Charron P."/>
            <person name="Farinelli L."/>
            <person name="Marton T."/>
            <person name="Kruger M."/>
            <person name="Pelin A."/>
            <person name="Brachmann A."/>
            <person name="Corradi N."/>
        </authorList>
    </citation>
    <scope>NUCLEOTIDE SEQUENCE [LARGE SCALE GENOMIC DNA]</scope>
    <source>
        <strain evidence="1 2">A5</strain>
    </source>
</reference>
<organism evidence="1 2">
    <name type="scientific">Rhizophagus irregularis</name>
    <dbReference type="NCBI Taxonomy" id="588596"/>
    <lineage>
        <taxon>Eukaryota</taxon>
        <taxon>Fungi</taxon>
        <taxon>Fungi incertae sedis</taxon>
        <taxon>Mucoromycota</taxon>
        <taxon>Glomeromycotina</taxon>
        <taxon>Glomeromycetes</taxon>
        <taxon>Glomerales</taxon>
        <taxon>Glomeraceae</taxon>
        <taxon>Rhizophagus</taxon>
    </lineage>
</organism>
<dbReference type="VEuPathDB" id="FungiDB:RhiirA1_451734"/>
<dbReference type="EMBL" id="LLXJ01001048">
    <property type="protein sequence ID" value="PKC04201.1"/>
    <property type="molecule type" value="Genomic_DNA"/>
</dbReference>
<gene>
    <name evidence="1" type="ORF">RhiirA5_422579</name>
</gene>
<sequence length="100" mass="11324">MEEDMGKGLQMKSQDELIGEEGTAKDRFVDAKSDVLSTIPRTKEEHEELNVLNNNFSERLEEVNKISSLPEEKGKTIEDKDKINKNKKCEEILGPMLGSD</sequence>
<accession>A0A2N0PBK4</accession>
<comment type="caution">
    <text evidence="1">The sequence shown here is derived from an EMBL/GenBank/DDBJ whole genome shotgun (WGS) entry which is preliminary data.</text>
</comment>
<dbReference type="AlphaFoldDB" id="A0A2N0PBK4"/>
<dbReference type="Proteomes" id="UP000232722">
    <property type="component" value="Unassembled WGS sequence"/>
</dbReference>
<reference evidence="1 2" key="2">
    <citation type="submission" date="2017-09" db="EMBL/GenBank/DDBJ databases">
        <title>Extensive intraspecific genome diversity in a model arbuscular mycorrhizal fungus.</title>
        <authorList>
            <person name="Chen E.C."/>
            <person name="Morin E."/>
            <person name="Beaudet D."/>
            <person name="Noel J."/>
            <person name="Ndikumana S."/>
            <person name="Charron P."/>
            <person name="St-Onge C."/>
            <person name="Giorgi J."/>
            <person name="Grigoriev I.V."/>
            <person name="Roux C."/>
            <person name="Martin F.M."/>
            <person name="Corradi N."/>
        </authorList>
    </citation>
    <scope>NUCLEOTIDE SEQUENCE [LARGE SCALE GENOMIC DNA]</scope>
    <source>
        <strain evidence="1 2">A5</strain>
    </source>
</reference>
<evidence type="ECO:0000313" key="2">
    <source>
        <dbReference type="Proteomes" id="UP000232722"/>
    </source>
</evidence>
<proteinExistence type="predicted"/>
<name>A0A2N0PBK4_9GLOM</name>